<dbReference type="OrthoDB" id="9813410at2"/>
<organism evidence="1 2">
    <name type="scientific">Paenibacillus ferrarius</name>
    <dbReference type="NCBI Taxonomy" id="1469647"/>
    <lineage>
        <taxon>Bacteria</taxon>
        <taxon>Bacillati</taxon>
        <taxon>Bacillota</taxon>
        <taxon>Bacilli</taxon>
        <taxon>Bacillales</taxon>
        <taxon>Paenibacillaceae</taxon>
        <taxon>Paenibacillus</taxon>
    </lineage>
</organism>
<protein>
    <recommendedName>
        <fullName evidence="3">Heparinase</fullName>
    </recommendedName>
</protein>
<evidence type="ECO:0008006" key="3">
    <source>
        <dbReference type="Google" id="ProtNLM"/>
    </source>
</evidence>
<accession>A0A1V4HCF2</accession>
<dbReference type="STRING" id="1469647.BC351_08010"/>
<dbReference type="EMBL" id="MBTG01000034">
    <property type="protein sequence ID" value="OPH50586.1"/>
    <property type="molecule type" value="Genomic_DNA"/>
</dbReference>
<keyword evidence="2" id="KW-1185">Reference proteome</keyword>
<name>A0A1V4HCF2_9BACL</name>
<sequence>MREQSTRQLYNGIVEKQMKNFDMQALALKSRRGPGYNYHTNVRNAEVHMIRESFYFALSLLDRNSEGDAELAAAIIGRLLDFQELNREHPDFGNWPYYMEEAIADMASPDRNWADFCGKALIQATVDHADKLPSELMNRMRTGVEAAAVLIMRRNVMPSYTNICIMGTYVALLAGELLGNRELFAYGRSKLELLHEYCTLHGAFTEYNSPTYTVVAIEDLSLMLRHIRDNASLDMVGELHDMAWASVAEHYHSKTRQWAGPHSRSYETLQGREFLSFLQLAGQGRLSLLGEDELAIGPLWARVGLRMPSQYVPYFGQGRATSYSEKVIVKGPTPVVASSYLTPEYTLGSFNHCDLWNQRRPLTAYWGEADRSSSLRLRCLHDDYDFSSGLLHTVQHRGLLLGIAGFCSDHGDKHFVLDPLGGSVVASSMLLRFEFGGERSRLVLPERVELGQPLLIRAAHVTIGIILLDCRFGSHTPQVRVTEDETMTALEIVLYEGEPAALTLNEMKQAHLAFGLVMESADCPEEVMLAQLGNMKADNDSECLQLVYEDAAKKLKLESPTGVSPFKQSMQHVEGTKDIRIEANAPIWSV</sequence>
<dbReference type="PANTHER" id="PTHR40616:SF1">
    <property type="entry name" value="LINALOOL DEHYDRATASE_ISOMERASE DOMAIN-CONTAINING PROTEIN"/>
    <property type="match status" value="1"/>
</dbReference>
<evidence type="ECO:0000313" key="2">
    <source>
        <dbReference type="Proteomes" id="UP000190626"/>
    </source>
</evidence>
<comment type="caution">
    <text evidence="1">The sequence shown here is derived from an EMBL/GenBank/DDBJ whole genome shotgun (WGS) entry which is preliminary data.</text>
</comment>
<dbReference type="Proteomes" id="UP000190626">
    <property type="component" value="Unassembled WGS sequence"/>
</dbReference>
<dbReference type="RefSeq" id="WP_079417823.1">
    <property type="nucleotide sequence ID" value="NZ_MBTG01000034.1"/>
</dbReference>
<gene>
    <name evidence="1" type="ORF">BC351_08010</name>
</gene>
<reference evidence="2" key="1">
    <citation type="submission" date="2016-07" db="EMBL/GenBank/DDBJ databases">
        <authorList>
            <person name="Florea S."/>
            <person name="Webb J.S."/>
            <person name="Jaromczyk J."/>
            <person name="Schardl C.L."/>
        </authorList>
    </citation>
    <scope>NUCLEOTIDE SEQUENCE [LARGE SCALE GENOMIC DNA]</scope>
    <source>
        <strain evidence="2">CY1</strain>
    </source>
</reference>
<dbReference type="PANTHER" id="PTHR40616">
    <property type="entry name" value="LINALOOL DEHYDRATASE_ISOMERASE DOMAIN-CONTAINING PROTEIN"/>
    <property type="match status" value="1"/>
</dbReference>
<dbReference type="AlphaFoldDB" id="A0A1V4HCF2"/>
<evidence type="ECO:0000313" key="1">
    <source>
        <dbReference type="EMBL" id="OPH50586.1"/>
    </source>
</evidence>
<proteinExistence type="predicted"/>